<dbReference type="Pfam" id="PF05139">
    <property type="entry name" value="Erythro_esteras"/>
    <property type="match status" value="1"/>
</dbReference>
<evidence type="ECO:0000313" key="1">
    <source>
        <dbReference type="EMBL" id="KEO84625.1"/>
    </source>
</evidence>
<dbReference type="Gene3D" id="3.40.1660.10">
    <property type="entry name" value="EreA-like (biosynthetic domain)"/>
    <property type="match status" value="1"/>
</dbReference>
<protein>
    <submittedName>
        <fullName evidence="1">Protein-L-isoaspartate O-methyltransferase</fullName>
    </submittedName>
</protein>
<gene>
    <name evidence="1" type="ORF">EL26_03665</name>
</gene>
<accession>A0A074LVQ9</accession>
<reference evidence="1 2" key="1">
    <citation type="journal article" date="2013" name="Int. J. Syst. Evol. Microbiol.">
        <title>Tumebacillus flagellatus sp. nov., an alpha-amylase/pullulanase-producing bacterium isolated from cassava wastewater.</title>
        <authorList>
            <person name="Wang Q."/>
            <person name="Xie N."/>
            <person name="Qin Y."/>
            <person name="Shen N."/>
            <person name="Zhu J."/>
            <person name="Mi H."/>
            <person name="Huang R."/>
        </authorList>
    </citation>
    <scope>NUCLEOTIDE SEQUENCE [LARGE SCALE GENOMIC DNA]</scope>
    <source>
        <strain evidence="1 2">GST4</strain>
    </source>
</reference>
<proteinExistence type="predicted"/>
<dbReference type="GO" id="GO:0008168">
    <property type="term" value="F:methyltransferase activity"/>
    <property type="evidence" value="ECO:0007669"/>
    <property type="project" value="UniProtKB-KW"/>
</dbReference>
<evidence type="ECO:0000313" key="2">
    <source>
        <dbReference type="Proteomes" id="UP000027931"/>
    </source>
</evidence>
<sequence length="421" mass="48121">MNTYHDLVRQIRNTSIRMDSTDDLDVLVEAVGDAQIVLLGEASHGTSEFYTLRMELSKKLIERKGFQFIGVEGDWPSCCSLNSYVKHMADAPESVRDALGAFNRWPTWMWANREVMELGEWLRGYNANRSEQERVGFYGLDMYSLWESLDEVVKFLEETNAPELFKAKRAFACFEPYSREGQTYGMAAAFLNETCEEEVVKLLTSLQERRFQGRPQSEAELSAELNAMVAVNAERYYRTMMRGGSDSWNVRDTHMVDALEHLMRFHGRGAKAILWEHNTHIGDARATDMAMDGMLNVGQLVRERYGRETCYAIGFGTHRGTVIAAREWGAAIQEMPVPEAIHNSWEDLMHRAGAYNQILMLGPRNPHFQTTVGHRAIGVVYHPEYERGNYVPSKMSERYDAFVFVDETKALQPLAVEKVLV</sequence>
<dbReference type="PIRSF" id="PIRSF036794">
    <property type="entry name" value="UCP_erythr_ester"/>
    <property type="match status" value="1"/>
</dbReference>
<dbReference type="STRING" id="1157490.EL26_03665"/>
<dbReference type="SUPFAM" id="SSF159501">
    <property type="entry name" value="EreA/ChaN-like"/>
    <property type="match status" value="1"/>
</dbReference>
<dbReference type="CDD" id="cd14728">
    <property type="entry name" value="Ere-like"/>
    <property type="match status" value="1"/>
</dbReference>
<dbReference type="GO" id="GO:0046677">
    <property type="term" value="P:response to antibiotic"/>
    <property type="evidence" value="ECO:0007669"/>
    <property type="project" value="InterPro"/>
</dbReference>
<dbReference type="InterPro" id="IPR052036">
    <property type="entry name" value="Hydrolase/PRTase-associated"/>
</dbReference>
<dbReference type="InterPro" id="IPR007815">
    <property type="entry name" value="Emycin_Estase"/>
</dbReference>
<dbReference type="PANTHER" id="PTHR31299:SF0">
    <property type="entry name" value="ESTERASE, PUTATIVE (AFU_ORTHOLOGUE AFUA_1G05850)-RELATED"/>
    <property type="match status" value="1"/>
</dbReference>
<keyword evidence="2" id="KW-1185">Reference proteome</keyword>
<dbReference type="GO" id="GO:0032259">
    <property type="term" value="P:methylation"/>
    <property type="evidence" value="ECO:0007669"/>
    <property type="project" value="UniProtKB-KW"/>
</dbReference>
<dbReference type="eggNOG" id="COG2312">
    <property type="taxonomic scope" value="Bacteria"/>
</dbReference>
<keyword evidence="1" id="KW-0489">Methyltransferase</keyword>
<name>A0A074LVQ9_9BACL</name>
<dbReference type="PANTHER" id="PTHR31299">
    <property type="entry name" value="ESTERASE, PUTATIVE (AFU_ORTHOLOGUE AFUA_1G05850)-RELATED"/>
    <property type="match status" value="1"/>
</dbReference>
<dbReference type="Proteomes" id="UP000027931">
    <property type="component" value="Unassembled WGS sequence"/>
</dbReference>
<keyword evidence="1" id="KW-0808">Transferase</keyword>
<comment type="caution">
    <text evidence="1">The sequence shown here is derived from an EMBL/GenBank/DDBJ whole genome shotgun (WGS) entry which is preliminary data.</text>
</comment>
<dbReference type="InterPro" id="IPR014622">
    <property type="entry name" value="UCP036794_erythomycin"/>
</dbReference>
<dbReference type="AlphaFoldDB" id="A0A074LVQ9"/>
<organism evidence="1 2">
    <name type="scientific">Tumebacillus flagellatus</name>
    <dbReference type="NCBI Taxonomy" id="1157490"/>
    <lineage>
        <taxon>Bacteria</taxon>
        <taxon>Bacillati</taxon>
        <taxon>Bacillota</taxon>
        <taxon>Bacilli</taxon>
        <taxon>Bacillales</taxon>
        <taxon>Alicyclobacillaceae</taxon>
        <taxon>Tumebacillus</taxon>
    </lineage>
</organism>
<dbReference type="EMBL" id="JMIR01000003">
    <property type="protein sequence ID" value="KEO84625.1"/>
    <property type="molecule type" value="Genomic_DNA"/>
</dbReference>
<dbReference type="Gene3D" id="1.20.1440.30">
    <property type="entry name" value="Biosynthetic Protein domain"/>
    <property type="match status" value="1"/>
</dbReference>
<dbReference type="Gene3D" id="3.30.1870.10">
    <property type="entry name" value="EreA-like, domain 2"/>
    <property type="match status" value="1"/>
</dbReference>